<dbReference type="PANTHER" id="PTHR35910:SF6">
    <property type="entry name" value="2EXR DOMAIN-CONTAINING PROTEIN"/>
    <property type="match status" value="1"/>
</dbReference>
<evidence type="ECO:0000313" key="4">
    <source>
        <dbReference type="Proteomes" id="UP000178912"/>
    </source>
</evidence>
<proteinExistence type="predicted"/>
<feature type="domain" description="2EXR" evidence="2">
    <location>
        <begin position="26"/>
        <end position="112"/>
    </location>
</feature>
<dbReference type="InterPro" id="IPR045518">
    <property type="entry name" value="2EXR"/>
</dbReference>
<sequence length="315" mass="35399">MATTISMITMGHSHHDESTPRTNRRFTLFPQLPMEIRFKIWKEAQPLPRGIGLTIPNRDPNDGFSNATQPTLLSVCQESRSETLKIYKPVSHSMKSNGSSSHRPIYIDPENELLHLADDWATFINQPDTAISLDAIIPWLNKDLYGSLRYFGIGLFLFDTWTSTPSTKAALLPLSELSALKGIFVVLSPESTQRQENVDLVSPYDFQLRKPPLLAPDEAVEDSLYFTYIPEHVRYVQQAALGDNPAFDELDESLTLPAGADRMAAIDEAIADLHYEVYRVGVECTEWKLPAVGIGSLRVSPDQQGRETPKDEWNI</sequence>
<dbReference type="PANTHER" id="PTHR35910">
    <property type="entry name" value="2EXR DOMAIN-CONTAINING PROTEIN"/>
    <property type="match status" value="1"/>
</dbReference>
<reference evidence="4" key="1">
    <citation type="submission" date="2016-03" db="EMBL/GenBank/DDBJ databases">
        <authorList>
            <person name="Guldener U."/>
        </authorList>
    </citation>
    <scope>NUCLEOTIDE SEQUENCE [LARGE SCALE GENOMIC DNA]</scope>
    <source>
        <strain evidence="4">04CH-RAC-A.6.1</strain>
    </source>
</reference>
<feature type="region of interest" description="Disordered" evidence="1">
    <location>
        <begin position="1"/>
        <end position="21"/>
    </location>
</feature>
<dbReference type="AlphaFoldDB" id="A0A1E1KP59"/>
<evidence type="ECO:0000313" key="3">
    <source>
        <dbReference type="EMBL" id="CZS99780.1"/>
    </source>
</evidence>
<dbReference type="Pfam" id="PF20150">
    <property type="entry name" value="2EXR"/>
    <property type="match status" value="1"/>
</dbReference>
<gene>
    <name evidence="3" type="ORF">RAG0_08105</name>
</gene>
<evidence type="ECO:0000256" key="1">
    <source>
        <dbReference type="SAM" id="MobiDB-lite"/>
    </source>
</evidence>
<dbReference type="Proteomes" id="UP000178912">
    <property type="component" value="Unassembled WGS sequence"/>
</dbReference>
<protein>
    <recommendedName>
        <fullName evidence="2">2EXR domain-containing protein</fullName>
    </recommendedName>
</protein>
<name>A0A1E1KP59_9HELO</name>
<evidence type="ECO:0000259" key="2">
    <source>
        <dbReference type="Pfam" id="PF20150"/>
    </source>
</evidence>
<accession>A0A1E1KP59</accession>
<organism evidence="3 4">
    <name type="scientific">Rhynchosporium agropyri</name>
    <dbReference type="NCBI Taxonomy" id="914238"/>
    <lineage>
        <taxon>Eukaryota</taxon>
        <taxon>Fungi</taxon>
        <taxon>Dikarya</taxon>
        <taxon>Ascomycota</taxon>
        <taxon>Pezizomycotina</taxon>
        <taxon>Leotiomycetes</taxon>
        <taxon>Helotiales</taxon>
        <taxon>Ploettnerulaceae</taxon>
        <taxon>Rhynchosporium</taxon>
    </lineage>
</organism>
<dbReference type="EMBL" id="FJUX01000042">
    <property type="protein sequence ID" value="CZS99780.1"/>
    <property type="molecule type" value="Genomic_DNA"/>
</dbReference>
<dbReference type="OrthoDB" id="3530648at2759"/>
<keyword evidence="4" id="KW-1185">Reference proteome</keyword>